<dbReference type="Proteomes" id="UP000500826">
    <property type="component" value="Chromosome"/>
</dbReference>
<sequence>MVAPLLMDMLTVLRAHRQLVVNLGLAWRGLYEYAAYLQALNNFRVLIGQWLLKSDPWDDLLAVTAEEFELVAWRTLGDGMLLVDMYEQWLDREEDAEGSALASLEEPQVARALQWWQKLRL</sequence>
<organism evidence="1 2">
    <name type="scientific">Ramlibacter terrae</name>
    <dbReference type="NCBI Taxonomy" id="2732511"/>
    <lineage>
        <taxon>Bacteria</taxon>
        <taxon>Pseudomonadati</taxon>
        <taxon>Pseudomonadota</taxon>
        <taxon>Betaproteobacteria</taxon>
        <taxon>Burkholderiales</taxon>
        <taxon>Comamonadaceae</taxon>
        <taxon>Ramlibacter</taxon>
    </lineage>
</organism>
<accession>A0ABX6P4R6</accession>
<evidence type="ECO:0000313" key="2">
    <source>
        <dbReference type="Proteomes" id="UP000500826"/>
    </source>
</evidence>
<evidence type="ECO:0000313" key="1">
    <source>
        <dbReference type="EMBL" id="QJW85077.1"/>
    </source>
</evidence>
<dbReference type="EMBL" id="CP053418">
    <property type="protein sequence ID" value="QJW85077.1"/>
    <property type="molecule type" value="Genomic_DNA"/>
</dbReference>
<keyword evidence="2" id="KW-1185">Reference proteome</keyword>
<name>A0ABX6P4R6_9BURK</name>
<proteinExistence type="predicted"/>
<reference evidence="1 2" key="1">
    <citation type="submission" date="2020-05" db="EMBL/GenBank/DDBJ databases">
        <title>Ramlibacter rhizophilus sp. nov., isolated from rhizosphere soil of national flower Mugunghwa from South Korea.</title>
        <authorList>
            <person name="Zheng-Fei Y."/>
            <person name="Huan T."/>
        </authorList>
    </citation>
    <scope>NUCLEOTIDE SEQUENCE [LARGE SCALE GENOMIC DNA]</scope>
    <source>
        <strain evidence="1 2">H242</strain>
    </source>
</reference>
<gene>
    <name evidence="1" type="ORF">HK414_21025</name>
</gene>
<protein>
    <submittedName>
        <fullName evidence="1">Uncharacterized protein</fullName>
    </submittedName>
</protein>